<name>D8UBM4_VOLCA</name>
<evidence type="ECO:0000313" key="2">
    <source>
        <dbReference type="EMBL" id="EFJ42795.1"/>
    </source>
</evidence>
<feature type="region of interest" description="Disordered" evidence="1">
    <location>
        <begin position="99"/>
        <end position="134"/>
    </location>
</feature>
<dbReference type="AlphaFoldDB" id="D8UBM4"/>
<dbReference type="KEGG" id="vcn:VOLCADRAFT_97001"/>
<sequence>MAVLANLVTVDAAGPLAISVGRVTVGAGEVMVAAIEATSAVTAEEVKIVGMVVTSVAWGKVKVVAMEATSAVALGEVKVVGMEATSAVALGEVKVVAMGRSPGQPHPGEPYNHNGMGSTKDPIQMASPPSTFFA</sequence>
<proteinExistence type="predicted"/>
<protein>
    <submittedName>
        <fullName evidence="2">Uncharacterized protein</fullName>
    </submittedName>
</protein>
<dbReference type="EMBL" id="GL378378">
    <property type="protein sequence ID" value="EFJ42795.1"/>
    <property type="molecule type" value="Genomic_DNA"/>
</dbReference>
<dbReference type="GeneID" id="9615210"/>
<accession>D8UBM4</accession>
<dbReference type="RefSeq" id="XP_002956055.1">
    <property type="nucleotide sequence ID" value="XM_002956009.1"/>
</dbReference>
<gene>
    <name evidence="2" type="ORF">VOLCADRAFT_97001</name>
</gene>
<reference evidence="2 3" key="1">
    <citation type="journal article" date="2010" name="Science">
        <title>Genomic analysis of organismal complexity in the multicellular green alga Volvox carteri.</title>
        <authorList>
            <person name="Prochnik S.E."/>
            <person name="Umen J."/>
            <person name="Nedelcu A.M."/>
            <person name="Hallmann A."/>
            <person name="Miller S.M."/>
            <person name="Nishii I."/>
            <person name="Ferris P."/>
            <person name="Kuo A."/>
            <person name="Mitros T."/>
            <person name="Fritz-Laylin L.K."/>
            <person name="Hellsten U."/>
            <person name="Chapman J."/>
            <person name="Simakov O."/>
            <person name="Rensing S.A."/>
            <person name="Terry A."/>
            <person name="Pangilinan J."/>
            <person name="Kapitonov V."/>
            <person name="Jurka J."/>
            <person name="Salamov A."/>
            <person name="Shapiro H."/>
            <person name="Schmutz J."/>
            <person name="Grimwood J."/>
            <person name="Lindquist E."/>
            <person name="Lucas S."/>
            <person name="Grigoriev I.V."/>
            <person name="Schmitt R."/>
            <person name="Kirk D."/>
            <person name="Rokhsar D.S."/>
        </authorList>
    </citation>
    <scope>NUCLEOTIDE SEQUENCE [LARGE SCALE GENOMIC DNA]</scope>
    <source>
        <strain evidence="3">f. Nagariensis / Eve</strain>
    </source>
</reference>
<keyword evidence="3" id="KW-1185">Reference proteome</keyword>
<evidence type="ECO:0000256" key="1">
    <source>
        <dbReference type="SAM" id="MobiDB-lite"/>
    </source>
</evidence>
<organism evidence="3">
    <name type="scientific">Volvox carteri f. nagariensis</name>
    <dbReference type="NCBI Taxonomy" id="3068"/>
    <lineage>
        <taxon>Eukaryota</taxon>
        <taxon>Viridiplantae</taxon>
        <taxon>Chlorophyta</taxon>
        <taxon>core chlorophytes</taxon>
        <taxon>Chlorophyceae</taxon>
        <taxon>CS clade</taxon>
        <taxon>Chlamydomonadales</taxon>
        <taxon>Volvocaceae</taxon>
        <taxon>Volvox</taxon>
    </lineage>
</organism>
<evidence type="ECO:0000313" key="3">
    <source>
        <dbReference type="Proteomes" id="UP000001058"/>
    </source>
</evidence>
<dbReference type="InParanoid" id="D8UBM4"/>
<dbReference type="Proteomes" id="UP000001058">
    <property type="component" value="Unassembled WGS sequence"/>
</dbReference>